<evidence type="ECO:0000313" key="3">
    <source>
        <dbReference type="Proteomes" id="UP000727907"/>
    </source>
</evidence>
<organism evidence="2 3">
    <name type="scientific">Reyranella humidisoli</name>
    <dbReference type="NCBI Taxonomy" id="2849149"/>
    <lineage>
        <taxon>Bacteria</taxon>
        <taxon>Pseudomonadati</taxon>
        <taxon>Pseudomonadota</taxon>
        <taxon>Alphaproteobacteria</taxon>
        <taxon>Hyphomicrobiales</taxon>
        <taxon>Reyranellaceae</taxon>
        <taxon>Reyranella</taxon>
    </lineage>
</organism>
<reference evidence="2 3" key="1">
    <citation type="submission" date="2021-06" db="EMBL/GenBank/DDBJ databases">
        <authorList>
            <person name="Lee D.H."/>
        </authorList>
    </citation>
    <scope>NUCLEOTIDE SEQUENCE [LARGE SCALE GENOMIC DNA]</scope>
    <source>
        <strain evidence="2 3">MMS21-HV4-11</strain>
    </source>
</reference>
<keyword evidence="1" id="KW-1133">Transmembrane helix</keyword>
<accession>A0ABS6IMF8</accession>
<sequence>MIGPLLRVAASAAAARSLRSAAQEALNRALLTVGAALAIGISAICLSFSAYALIERQLDPASASAIVGAFWGLLGLGYFVAARRRRN</sequence>
<dbReference type="Proteomes" id="UP000727907">
    <property type="component" value="Unassembled WGS sequence"/>
</dbReference>
<comment type="caution">
    <text evidence="2">The sequence shown here is derived from an EMBL/GenBank/DDBJ whole genome shotgun (WGS) entry which is preliminary data.</text>
</comment>
<keyword evidence="1" id="KW-0812">Transmembrane</keyword>
<gene>
    <name evidence="2" type="ORF">KQ910_18575</name>
</gene>
<keyword evidence="3" id="KW-1185">Reference proteome</keyword>
<proteinExistence type="predicted"/>
<keyword evidence="1" id="KW-0472">Membrane</keyword>
<name>A0ABS6IMF8_9HYPH</name>
<dbReference type="EMBL" id="JAHOPB010000002">
    <property type="protein sequence ID" value="MBU8875786.1"/>
    <property type="molecule type" value="Genomic_DNA"/>
</dbReference>
<protein>
    <submittedName>
        <fullName evidence="2">Uncharacterized protein</fullName>
    </submittedName>
</protein>
<dbReference type="RefSeq" id="WP_216964105.1">
    <property type="nucleotide sequence ID" value="NZ_JAHOPB010000002.1"/>
</dbReference>
<evidence type="ECO:0000313" key="2">
    <source>
        <dbReference type="EMBL" id="MBU8875786.1"/>
    </source>
</evidence>
<evidence type="ECO:0000256" key="1">
    <source>
        <dbReference type="SAM" id="Phobius"/>
    </source>
</evidence>
<feature type="transmembrane region" description="Helical" evidence="1">
    <location>
        <begin position="29"/>
        <end position="54"/>
    </location>
</feature>
<feature type="transmembrane region" description="Helical" evidence="1">
    <location>
        <begin position="60"/>
        <end position="81"/>
    </location>
</feature>